<dbReference type="GO" id="GO:0044283">
    <property type="term" value="P:small molecule biosynthetic process"/>
    <property type="evidence" value="ECO:0007669"/>
    <property type="project" value="UniProtKB-ARBA"/>
</dbReference>
<comment type="cofactor">
    <cofactor evidence="1 8">
        <name>heme</name>
        <dbReference type="ChEBI" id="CHEBI:30413"/>
    </cofactor>
</comment>
<keyword evidence="5 9" id="KW-0560">Oxidoreductase</keyword>
<dbReference type="Gene3D" id="1.10.630.10">
    <property type="entry name" value="Cytochrome P450"/>
    <property type="match status" value="1"/>
</dbReference>
<evidence type="ECO:0000256" key="8">
    <source>
        <dbReference type="PIRSR" id="PIRSR602401-1"/>
    </source>
</evidence>
<feature type="transmembrane region" description="Helical" evidence="10">
    <location>
        <begin position="12"/>
        <end position="32"/>
    </location>
</feature>
<dbReference type="Pfam" id="PF00067">
    <property type="entry name" value="p450"/>
    <property type="match status" value="2"/>
</dbReference>
<accession>A0A8H3SFE9</accession>
<dbReference type="Proteomes" id="UP000465221">
    <property type="component" value="Unassembled WGS sequence"/>
</dbReference>
<organism evidence="11 12">
    <name type="scientific">Aspergillus udagawae</name>
    <dbReference type="NCBI Taxonomy" id="91492"/>
    <lineage>
        <taxon>Eukaryota</taxon>
        <taxon>Fungi</taxon>
        <taxon>Dikarya</taxon>
        <taxon>Ascomycota</taxon>
        <taxon>Pezizomycotina</taxon>
        <taxon>Eurotiomycetes</taxon>
        <taxon>Eurotiomycetidae</taxon>
        <taxon>Eurotiales</taxon>
        <taxon>Aspergillaceae</taxon>
        <taxon>Aspergillus</taxon>
        <taxon>Aspergillus subgen. Fumigati</taxon>
    </lineage>
</organism>
<dbReference type="PANTHER" id="PTHR24305">
    <property type="entry name" value="CYTOCHROME P450"/>
    <property type="match status" value="1"/>
</dbReference>
<gene>
    <name evidence="11" type="ORF">IFM46972_11218</name>
</gene>
<keyword evidence="7 9" id="KW-0503">Monooxygenase</keyword>
<proteinExistence type="inferred from homology"/>
<comment type="caution">
    <text evidence="11">The sequence shown here is derived from an EMBL/GenBank/DDBJ whole genome shotgun (WGS) entry which is preliminary data.</text>
</comment>
<dbReference type="PRINTS" id="PR00463">
    <property type="entry name" value="EP450I"/>
</dbReference>
<dbReference type="CDD" id="cd11062">
    <property type="entry name" value="CYP58-like"/>
    <property type="match status" value="1"/>
</dbReference>
<protein>
    <submittedName>
        <fullName evidence="11">Cytochrome P450</fullName>
    </submittedName>
</protein>
<evidence type="ECO:0000256" key="6">
    <source>
        <dbReference type="ARBA" id="ARBA00023004"/>
    </source>
</evidence>
<keyword evidence="6 8" id="KW-0408">Iron</keyword>
<evidence type="ECO:0000313" key="12">
    <source>
        <dbReference type="Proteomes" id="UP000465221"/>
    </source>
</evidence>
<evidence type="ECO:0000256" key="10">
    <source>
        <dbReference type="SAM" id="Phobius"/>
    </source>
</evidence>
<dbReference type="GO" id="GO:0020037">
    <property type="term" value="F:heme binding"/>
    <property type="evidence" value="ECO:0007669"/>
    <property type="project" value="InterPro"/>
</dbReference>
<keyword evidence="10" id="KW-0812">Transmembrane</keyword>
<dbReference type="InterPro" id="IPR036396">
    <property type="entry name" value="Cyt_P450_sf"/>
</dbReference>
<dbReference type="InterPro" id="IPR050121">
    <property type="entry name" value="Cytochrome_P450_monoxygenase"/>
</dbReference>
<evidence type="ECO:0000256" key="2">
    <source>
        <dbReference type="ARBA" id="ARBA00010617"/>
    </source>
</evidence>
<dbReference type="SUPFAM" id="SSF48264">
    <property type="entry name" value="Cytochrome P450"/>
    <property type="match status" value="1"/>
</dbReference>
<evidence type="ECO:0000256" key="3">
    <source>
        <dbReference type="ARBA" id="ARBA00022617"/>
    </source>
</evidence>
<sequence>MAFFEGLSQFPVFTAVTAIFAYLIACMLYRLYLSPVATFPGHPLAAVTWFYEFYYDAICGGQYIFRIREMHKKFGPIIRINPEEQHIETSEFYGSLCTSGREKRNKTLQYSRQFGTPNSTIATIGHDLHRMRRSVLNPFFSKASVRRLQPVIWAKVDILLNRLEDLKKSGRPIRMDMAYFAFTNDVIMEYSFGRSRQRLQKEDFDASAKEALLAASKISFGMDNISQVHQIMNGTGRHNERGHATIFHEMISNPTLPASEKSVSRLSEEAKIVVGAGTETTAWALSVITYYLLKQPHTLSRLRTELIASIPHPGAHVGIEVLEQLPYLTAVIQEGLRLSYGVAGRLTRVSPEEVLIFHDSKRKRDWHIPPGTPVSMTSVFVHNDPAIYPEPTKFRPERWLEADEEGGRLGRYLVSFSKGSRQCVGINLAYAELFICISAIFRRYNGTKDGESGKEGILELFETSDDDVDIAADMFIPSPRKGSNGIRLFVKDL</sequence>
<keyword evidence="4 8" id="KW-0479">Metal-binding</keyword>
<comment type="similarity">
    <text evidence="2 9">Belongs to the cytochrome P450 family.</text>
</comment>
<dbReference type="PANTHER" id="PTHR24305:SF157">
    <property type="entry name" value="N-ACETYLTRYPTOPHAN 6-HYDROXYLASE IVOC-RELATED"/>
    <property type="match status" value="1"/>
</dbReference>
<name>A0A8H3SFE9_9EURO</name>
<evidence type="ECO:0000256" key="1">
    <source>
        <dbReference type="ARBA" id="ARBA00001971"/>
    </source>
</evidence>
<dbReference type="GO" id="GO:0016705">
    <property type="term" value="F:oxidoreductase activity, acting on paired donors, with incorporation or reduction of molecular oxygen"/>
    <property type="evidence" value="ECO:0007669"/>
    <property type="project" value="InterPro"/>
</dbReference>
<dbReference type="AlphaFoldDB" id="A0A8H3SFE9"/>
<dbReference type="EMBL" id="BLKC01000190">
    <property type="protein sequence ID" value="GFF58847.1"/>
    <property type="molecule type" value="Genomic_DNA"/>
</dbReference>
<keyword evidence="10" id="KW-0472">Membrane</keyword>
<dbReference type="InterPro" id="IPR002401">
    <property type="entry name" value="Cyt_P450_E_grp-I"/>
</dbReference>
<keyword evidence="3 8" id="KW-0349">Heme</keyword>
<dbReference type="InterPro" id="IPR001128">
    <property type="entry name" value="Cyt_P450"/>
</dbReference>
<dbReference type="GO" id="GO:0004497">
    <property type="term" value="F:monooxygenase activity"/>
    <property type="evidence" value="ECO:0007669"/>
    <property type="project" value="UniProtKB-KW"/>
</dbReference>
<feature type="binding site" description="axial binding residue" evidence="8">
    <location>
        <position position="423"/>
    </location>
    <ligand>
        <name>heme</name>
        <dbReference type="ChEBI" id="CHEBI:30413"/>
    </ligand>
    <ligandPart>
        <name>Fe</name>
        <dbReference type="ChEBI" id="CHEBI:18248"/>
    </ligandPart>
</feature>
<feature type="transmembrane region" description="Helical" evidence="10">
    <location>
        <begin position="44"/>
        <end position="65"/>
    </location>
</feature>
<reference evidence="11 12" key="1">
    <citation type="submission" date="2020-01" db="EMBL/GenBank/DDBJ databases">
        <title>Draft genome sequence of Aspergillus udagawae IFM 46972.</title>
        <authorList>
            <person name="Takahashi H."/>
            <person name="Yaguchi T."/>
        </authorList>
    </citation>
    <scope>NUCLEOTIDE SEQUENCE [LARGE SCALE GENOMIC DNA]</scope>
    <source>
        <strain evidence="11 12">IFM 46972</strain>
    </source>
</reference>
<evidence type="ECO:0000256" key="4">
    <source>
        <dbReference type="ARBA" id="ARBA00022723"/>
    </source>
</evidence>
<keyword evidence="10" id="KW-1133">Transmembrane helix</keyword>
<dbReference type="GO" id="GO:0005506">
    <property type="term" value="F:iron ion binding"/>
    <property type="evidence" value="ECO:0007669"/>
    <property type="project" value="InterPro"/>
</dbReference>
<evidence type="ECO:0000256" key="7">
    <source>
        <dbReference type="ARBA" id="ARBA00023033"/>
    </source>
</evidence>
<dbReference type="PROSITE" id="PS00086">
    <property type="entry name" value="CYTOCHROME_P450"/>
    <property type="match status" value="1"/>
</dbReference>
<dbReference type="InterPro" id="IPR017972">
    <property type="entry name" value="Cyt_P450_CS"/>
</dbReference>
<evidence type="ECO:0000256" key="5">
    <source>
        <dbReference type="ARBA" id="ARBA00023002"/>
    </source>
</evidence>
<evidence type="ECO:0000256" key="9">
    <source>
        <dbReference type="RuleBase" id="RU000461"/>
    </source>
</evidence>
<evidence type="ECO:0000313" key="11">
    <source>
        <dbReference type="EMBL" id="GFF58847.1"/>
    </source>
</evidence>
<dbReference type="PRINTS" id="PR00385">
    <property type="entry name" value="P450"/>
</dbReference>